<organism evidence="4 5">
    <name type="scientific">Marinobacter lacisalsi</name>
    <dbReference type="NCBI Taxonomy" id="475979"/>
    <lineage>
        <taxon>Bacteria</taxon>
        <taxon>Pseudomonadati</taxon>
        <taxon>Pseudomonadota</taxon>
        <taxon>Gammaproteobacteria</taxon>
        <taxon>Pseudomonadales</taxon>
        <taxon>Marinobacteraceae</taxon>
        <taxon>Marinobacter</taxon>
    </lineage>
</organism>
<dbReference type="RefSeq" id="WP_379885549.1">
    <property type="nucleotide sequence ID" value="NZ_JBHSDI010000007.1"/>
</dbReference>
<feature type="domain" description="DUF4114" evidence="3">
    <location>
        <begin position="139"/>
        <end position="209"/>
    </location>
</feature>
<dbReference type="NCBIfam" id="TIGR02595">
    <property type="entry name" value="PEP_CTERM"/>
    <property type="match status" value="1"/>
</dbReference>
<dbReference type="Pfam" id="PF07589">
    <property type="entry name" value="PEP-CTERM"/>
    <property type="match status" value="1"/>
</dbReference>
<reference evidence="5" key="1">
    <citation type="journal article" date="2019" name="Int. J. Syst. Evol. Microbiol.">
        <title>The Global Catalogue of Microorganisms (GCM) 10K type strain sequencing project: providing services to taxonomists for standard genome sequencing and annotation.</title>
        <authorList>
            <consortium name="The Broad Institute Genomics Platform"/>
            <consortium name="The Broad Institute Genome Sequencing Center for Infectious Disease"/>
            <person name="Wu L."/>
            <person name="Ma J."/>
        </authorList>
    </citation>
    <scope>NUCLEOTIDE SEQUENCE [LARGE SCALE GENOMIC DNA]</scope>
    <source>
        <strain evidence="5">CECT 7297</strain>
    </source>
</reference>
<dbReference type="InterPro" id="IPR013424">
    <property type="entry name" value="Ice-binding_C"/>
</dbReference>
<keyword evidence="1" id="KW-0732">Signal</keyword>
<sequence length="237" mass="24724">MKMKMIASAVALSVWAGYAGAVVVVEDGYNDLSDRLAGFGATVDANADQLADGNDSHWEILGGNATTTMVLELAGKKGVNTFGIYDPADKTNFFQLFSGVDTVSSQVSLSIAGDGTVTVGGSDLGALSSTTFGFYLGRSDPLFYSDSSLNQGGEDQMAAFKGDGTTNLTLPVPIGATTWELEDYFLAFEDLPYASGDKDVNDMVVYVQSITTVPEPGTLALLGLGLAGLGAARRRRA</sequence>
<evidence type="ECO:0000259" key="3">
    <source>
        <dbReference type="Pfam" id="PF13448"/>
    </source>
</evidence>
<evidence type="ECO:0000259" key="2">
    <source>
        <dbReference type="Pfam" id="PF07589"/>
    </source>
</evidence>
<name>A0ABV8QCU2_9GAMM</name>
<dbReference type="Pfam" id="PF13448">
    <property type="entry name" value="DUF4114"/>
    <property type="match status" value="1"/>
</dbReference>
<comment type="caution">
    <text evidence="4">The sequence shown here is derived from an EMBL/GenBank/DDBJ whole genome shotgun (WGS) entry which is preliminary data.</text>
</comment>
<feature type="signal peptide" evidence="1">
    <location>
        <begin position="1"/>
        <end position="21"/>
    </location>
</feature>
<dbReference type="InterPro" id="IPR025193">
    <property type="entry name" value="DUF4114"/>
</dbReference>
<evidence type="ECO:0000313" key="4">
    <source>
        <dbReference type="EMBL" id="MFC4258181.1"/>
    </source>
</evidence>
<evidence type="ECO:0000313" key="5">
    <source>
        <dbReference type="Proteomes" id="UP001595798"/>
    </source>
</evidence>
<keyword evidence="5" id="KW-1185">Reference proteome</keyword>
<proteinExistence type="predicted"/>
<evidence type="ECO:0000256" key="1">
    <source>
        <dbReference type="SAM" id="SignalP"/>
    </source>
</evidence>
<accession>A0ABV8QCU2</accession>
<dbReference type="EMBL" id="JBHSDI010000007">
    <property type="protein sequence ID" value="MFC4258181.1"/>
    <property type="molecule type" value="Genomic_DNA"/>
</dbReference>
<protein>
    <submittedName>
        <fullName evidence="4">PEP-CTERM sorting domain-containing protein</fullName>
    </submittedName>
</protein>
<feature type="chain" id="PRO_5047381647" evidence="1">
    <location>
        <begin position="22"/>
        <end position="237"/>
    </location>
</feature>
<gene>
    <name evidence="4" type="ORF">ACFOZ5_03940</name>
</gene>
<feature type="domain" description="Ice-binding protein C-terminal" evidence="2">
    <location>
        <begin position="212"/>
        <end position="235"/>
    </location>
</feature>
<dbReference type="Proteomes" id="UP001595798">
    <property type="component" value="Unassembled WGS sequence"/>
</dbReference>